<sequence length="289" mass="31052">MSFNLSTENLFPVDGLVAVVTGAGSGIGSMIVRALATNGASAVYAVDIENYGIEKVAQEAVHHNVHALVCDVTSKTELQTTVDQIAEERGYINLLVNNAGRGAAVPIPKPTPKSSIQEVREYYFNTLRDSDLAAVFGLNTIAVFNTTFAFLELLDAGNKAHTNQPKSQVVTVSNAAAFFRGYTDFIYNSSKAATTHMMMHLATALVPWNIRSNLIDPGWFPSRITARLIEEHEPTAGVVPKSISPAERFGVEKEMARTILYLASKAGGYCNGSVSVVDGGALSVHPRSY</sequence>
<evidence type="ECO:0000256" key="1">
    <source>
        <dbReference type="ARBA" id="ARBA00006484"/>
    </source>
</evidence>
<evidence type="ECO:0000313" key="5">
    <source>
        <dbReference type="Proteomes" id="UP001219568"/>
    </source>
</evidence>
<gene>
    <name evidence="4" type="ORF">N7460_009992</name>
</gene>
<organism evidence="4 5">
    <name type="scientific">Penicillium canescens</name>
    <dbReference type="NCBI Taxonomy" id="5083"/>
    <lineage>
        <taxon>Eukaryota</taxon>
        <taxon>Fungi</taxon>
        <taxon>Dikarya</taxon>
        <taxon>Ascomycota</taxon>
        <taxon>Pezizomycotina</taxon>
        <taxon>Eurotiomycetes</taxon>
        <taxon>Eurotiomycetidae</taxon>
        <taxon>Eurotiales</taxon>
        <taxon>Aspergillaceae</taxon>
        <taxon>Penicillium</taxon>
    </lineage>
</organism>
<evidence type="ECO:0000313" key="4">
    <source>
        <dbReference type="EMBL" id="KAJ6034175.1"/>
    </source>
</evidence>
<dbReference type="AlphaFoldDB" id="A0AAD6I5A3"/>
<evidence type="ECO:0000256" key="3">
    <source>
        <dbReference type="ARBA" id="ARBA00023002"/>
    </source>
</evidence>
<dbReference type="SUPFAM" id="SSF51735">
    <property type="entry name" value="NAD(P)-binding Rossmann-fold domains"/>
    <property type="match status" value="1"/>
</dbReference>
<comment type="similarity">
    <text evidence="1">Belongs to the short-chain dehydrogenases/reductases (SDR) family.</text>
</comment>
<dbReference type="EMBL" id="JAQJZL010000012">
    <property type="protein sequence ID" value="KAJ6034175.1"/>
    <property type="molecule type" value="Genomic_DNA"/>
</dbReference>
<dbReference type="PANTHER" id="PTHR43618">
    <property type="entry name" value="7-ALPHA-HYDROXYSTEROID DEHYDROGENASE"/>
    <property type="match status" value="1"/>
</dbReference>
<name>A0AAD6I5A3_PENCN</name>
<dbReference type="GO" id="GO:0016491">
    <property type="term" value="F:oxidoreductase activity"/>
    <property type="evidence" value="ECO:0007669"/>
    <property type="project" value="UniProtKB-KW"/>
</dbReference>
<keyword evidence="3" id="KW-0560">Oxidoreductase</keyword>
<keyword evidence="5" id="KW-1185">Reference proteome</keyword>
<dbReference type="PANTHER" id="PTHR43618:SF18">
    <property type="entry name" value="SHORT CHAIN DEHYDROGENASE_REDUCTASE FAMILY (AFU_ORTHOLOGUE AFUA_5G12480)"/>
    <property type="match status" value="1"/>
</dbReference>
<protein>
    <submittedName>
        <fullName evidence="4">Short chain dehydrogenase/reductase family protein</fullName>
    </submittedName>
</protein>
<dbReference type="Gene3D" id="3.40.50.720">
    <property type="entry name" value="NAD(P)-binding Rossmann-like Domain"/>
    <property type="match status" value="1"/>
</dbReference>
<dbReference type="Pfam" id="PF00106">
    <property type="entry name" value="adh_short"/>
    <property type="match status" value="1"/>
</dbReference>
<dbReference type="CDD" id="cd05233">
    <property type="entry name" value="SDR_c"/>
    <property type="match status" value="1"/>
</dbReference>
<dbReference type="InterPro" id="IPR036291">
    <property type="entry name" value="NAD(P)-bd_dom_sf"/>
</dbReference>
<keyword evidence="2" id="KW-0521">NADP</keyword>
<evidence type="ECO:0000256" key="2">
    <source>
        <dbReference type="ARBA" id="ARBA00022857"/>
    </source>
</evidence>
<dbReference type="InterPro" id="IPR002347">
    <property type="entry name" value="SDR_fam"/>
</dbReference>
<proteinExistence type="inferred from homology"/>
<reference evidence="4" key="1">
    <citation type="journal article" date="2023" name="IMA Fungus">
        <title>Comparative genomic study of the Penicillium genus elucidates a diverse pangenome and 15 lateral gene transfer events.</title>
        <authorList>
            <person name="Petersen C."/>
            <person name="Sorensen T."/>
            <person name="Nielsen M.R."/>
            <person name="Sondergaard T.E."/>
            <person name="Sorensen J.L."/>
            <person name="Fitzpatrick D.A."/>
            <person name="Frisvad J.C."/>
            <person name="Nielsen K.L."/>
        </authorList>
    </citation>
    <scope>NUCLEOTIDE SEQUENCE</scope>
    <source>
        <strain evidence="4">IBT 15450</strain>
    </source>
</reference>
<reference evidence="4" key="2">
    <citation type="submission" date="2023-01" db="EMBL/GenBank/DDBJ databases">
        <authorList>
            <person name="Petersen C."/>
        </authorList>
    </citation>
    <scope>NUCLEOTIDE SEQUENCE</scope>
    <source>
        <strain evidence="4">IBT 15450</strain>
    </source>
</reference>
<dbReference type="PRINTS" id="PR00081">
    <property type="entry name" value="GDHRDH"/>
</dbReference>
<dbReference type="PROSITE" id="PS00061">
    <property type="entry name" value="ADH_SHORT"/>
    <property type="match status" value="1"/>
</dbReference>
<dbReference type="InterPro" id="IPR052178">
    <property type="entry name" value="Sec_Metab_Biosynth_SDR"/>
</dbReference>
<dbReference type="InterPro" id="IPR020904">
    <property type="entry name" value="Sc_DH/Rdtase_CS"/>
</dbReference>
<comment type="caution">
    <text evidence="4">The sequence shown here is derived from an EMBL/GenBank/DDBJ whole genome shotgun (WGS) entry which is preliminary data.</text>
</comment>
<accession>A0AAD6I5A3</accession>
<dbReference type="Proteomes" id="UP001219568">
    <property type="component" value="Unassembled WGS sequence"/>
</dbReference>